<evidence type="ECO:0000256" key="9">
    <source>
        <dbReference type="RuleBase" id="RU361177"/>
    </source>
</evidence>
<evidence type="ECO:0000256" key="7">
    <source>
        <dbReference type="ARBA" id="ARBA00023033"/>
    </source>
</evidence>
<evidence type="ECO:0000256" key="5">
    <source>
        <dbReference type="ARBA" id="ARBA00022857"/>
    </source>
</evidence>
<evidence type="ECO:0000256" key="2">
    <source>
        <dbReference type="ARBA" id="ARBA00009183"/>
    </source>
</evidence>
<evidence type="ECO:0000313" key="10">
    <source>
        <dbReference type="EMBL" id="MQL83000.1"/>
    </source>
</evidence>
<dbReference type="Pfam" id="PF00743">
    <property type="entry name" value="FMO-like"/>
    <property type="match status" value="1"/>
</dbReference>
<comment type="catalytic activity">
    <reaction evidence="8">
        <text>indole-3-pyruvate + NADPH + O2 + H(+) = (indol-3-yl)acetate + CO2 + NADP(+) + H2O</text>
        <dbReference type="Rhea" id="RHEA:34331"/>
        <dbReference type="ChEBI" id="CHEBI:15377"/>
        <dbReference type="ChEBI" id="CHEBI:15378"/>
        <dbReference type="ChEBI" id="CHEBI:15379"/>
        <dbReference type="ChEBI" id="CHEBI:16526"/>
        <dbReference type="ChEBI" id="CHEBI:17640"/>
        <dbReference type="ChEBI" id="CHEBI:30854"/>
        <dbReference type="ChEBI" id="CHEBI:57783"/>
        <dbReference type="ChEBI" id="CHEBI:58349"/>
        <dbReference type="EC" id="1.14.13.168"/>
    </reaction>
</comment>
<dbReference type="GO" id="GO:0103075">
    <property type="term" value="F:indole-3-pyruvate monooxygenase activity"/>
    <property type="evidence" value="ECO:0007669"/>
    <property type="project" value="UniProtKB-EC"/>
</dbReference>
<dbReference type="Gene3D" id="3.50.50.60">
    <property type="entry name" value="FAD/NAD(P)-binding domain"/>
    <property type="match status" value="1"/>
</dbReference>
<dbReference type="GO" id="GO:0050661">
    <property type="term" value="F:NADP binding"/>
    <property type="evidence" value="ECO:0007669"/>
    <property type="project" value="InterPro"/>
</dbReference>
<gene>
    <name evidence="10" type="ORF">Taro_015503</name>
</gene>
<dbReference type="GO" id="GO:0050660">
    <property type="term" value="F:flavin adenine dinucleotide binding"/>
    <property type="evidence" value="ECO:0007669"/>
    <property type="project" value="InterPro"/>
</dbReference>
<sequence length="434" mass="48178">MITIQRKPVFAPQWNLGSVDEHLPGVVDVKINDTPRGGRTAPAGSKSVWVPGPVIVGAGPSGLATAACLKQKGVPSLILERDDCIASSWKLRTYDRLRLHLPKRFCELPFVPFPADFPTYPTRKQFISYLEAYVQHFSIKPMFGMEVRSAEYDPVIGFWRVRANDTEFISRWLVVATGENADAVLPEIDGISDFQGSIMHSCSYKNGDDFGGKKVLVVGCGNSGMEVCLDLCNNSAHASMVVRDKLHVLPREILGRSTFGLSMSLLKWLPVRWVDRFLLLCSRAVLGDTQRLGLERPKMGPLQLKNTAGKTPVLDVGALAKIKSGHIKVVPAIQRFTPEGIEFADGRKEVYDSVIFATGYRSNVPSWLKEDDFFSKQDGLPRKPFPHSWMGKNGLYAPGFTRRGLMGASMDAHRISDHIASQWNAKTRHLSLEL</sequence>
<protein>
    <recommendedName>
        <fullName evidence="9">Flavin-containing monooxygenase</fullName>
        <ecNumber evidence="9">1.-.-.-</ecNumber>
    </recommendedName>
</protein>
<dbReference type="PRINTS" id="PR00469">
    <property type="entry name" value="PNDRDTASEII"/>
</dbReference>
<dbReference type="PANTHER" id="PTHR43539:SF56">
    <property type="entry name" value="EXPRESSED PROTEIN"/>
    <property type="match status" value="1"/>
</dbReference>
<evidence type="ECO:0000256" key="8">
    <source>
        <dbReference type="ARBA" id="ARBA00047707"/>
    </source>
</evidence>
<keyword evidence="7 9" id="KW-0503">Monooxygenase</keyword>
<dbReference type="FunFam" id="3.50.50.60:FF:000100">
    <property type="entry name" value="Flavin-containing monooxygenase"/>
    <property type="match status" value="1"/>
</dbReference>
<dbReference type="InterPro" id="IPR020946">
    <property type="entry name" value="Flavin_mOase-like"/>
</dbReference>
<evidence type="ECO:0000256" key="1">
    <source>
        <dbReference type="ARBA" id="ARBA00001974"/>
    </source>
</evidence>
<dbReference type="Proteomes" id="UP000652761">
    <property type="component" value="Unassembled WGS sequence"/>
</dbReference>
<dbReference type="InterPro" id="IPR050982">
    <property type="entry name" value="Auxin_biosynth/cation_transpt"/>
</dbReference>
<reference evidence="10" key="1">
    <citation type="submission" date="2017-07" db="EMBL/GenBank/DDBJ databases">
        <title>Taro Niue Genome Assembly and Annotation.</title>
        <authorList>
            <person name="Atibalentja N."/>
            <person name="Keating K."/>
            <person name="Fields C.J."/>
        </authorList>
    </citation>
    <scope>NUCLEOTIDE SEQUENCE</scope>
    <source>
        <strain evidence="10">Niue_2</strain>
        <tissue evidence="10">Leaf</tissue>
    </source>
</reference>
<dbReference type="GO" id="GO:0004499">
    <property type="term" value="F:N,N-dimethylaniline monooxygenase activity"/>
    <property type="evidence" value="ECO:0007669"/>
    <property type="project" value="InterPro"/>
</dbReference>
<keyword evidence="4 9" id="KW-0274">FAD</keyword>
<keyword evidence="5" id="KW-0521">NADP</keyword>
<comment type="caution">
    <text evidence="10">The sequence shown here is derived from an EMBL/GenBank/DDBJ whole genome shotgun (WGS) entry which is preliminary data.</text>
</comment>
<evidence type="ECO:0000256" key="6">
    <source>
        <dbReference type="ARBA" id="ARBA00023002"/>
    </source>
</evidence>
<dbReference type="InterPro" id="IPR036188">
    <property type="entry name" value="FAD/NAD-bd_sf"/>
</dbReference>
<dbReference type="EC" id="1.-.-.-" evidence="9"/>
<dbReference type="GO" id="GO:0009851">
    <property type="term" value="P:auxin biosynthetic process"/>
    <property type="evidence" value="ECO:0007669"/>
    <property type="project" value="UniProtKB-ARBA"/>
</dbReference>
<evidence type="ECO:0000256" key="4">
    <source>
        <dbReference type="ARBA" id="ARBA00022827"/>
    </source>
</evidence>
<dbReference type="AlphaFoldDB" id="A0A843UMG3"/>
<dbReference type="SMR" id="A0A843UMG3"/>
<dbReference type="PANTHER" id="PTHR43539">
    <property type="entry name" value="FLAVIN-BINDING MONOOXYGENASE-LIKE PROTEIN (AFU_ORTHOLOGUE AFUA_4G09220)"/>
    <property type="match status" value="1"/>
</dbReference>
<dbReference type="SUPFAM" id="SSF51905">
    <property type="entry name" value="FAD/NAD(P)-binding domain"/>
    <property type="match status" value="2"/>
</dbReference>
<comment type="similarity">
    <text evidence="2 9">Belongs to the FMO family.</text>
</comment>
<keyword evidence="6 9" id="KW-0560">Oxidoreductase</keyword>
<evidence type="ECO:0000313" key="11">
    <source>
        <dbReference type="Proteomes" id="UP000652761"/>
    </source>
</evidence>
<accession>A0A843UMG3</accession>
<keyword evidence="3 9" id="KW-0285">Flavoprotein</keyword>
<dbReference type="OrthoDB" id="66881at2759"/>
<keyword evidence="11" id="KW-1185">Reference proteome</keyword>
<evidence type="ECO:0000256" key="3">
    <source>
        <dbReference type="ARBA" id="ARBA00022630"/>
    </source>
</evidence>
<proteinExistence type="inferred from homology"/>
<dbReference type="EMBL" id="NMUH01000667">
    <property type="protein sequence ID" value="MQL83000.1"/>
    <property type="molecule type" value="Genomic_DNA"/>
</dbReference>
<comment type="cofactor">
    <cofactor evidence="1 9">
        <name>FAD</name>
        <dbReference type="ChEBI" id="CHEBI:57692"/>
    </cofactor>
</comment>
<name>A0A843UMG3_COLES</name>
<organism evidence="10 11">
    <name type="scientific">Colocasia esculenta</name>
    <name type="common">Wild taro</name>
    <name type="synonym">Arum esculentum</name>
    <dbReference type="NCBI Taxonomy" id="4460"/>
    <lineage>
        <taxon>Eukaryota</taxon>
        <taxon>Viridiplantae</taxon>
        <taxon>Streptophyta</taxon>
        <taxon>Embryophyta</taxon>
        <taxon>Tracheophyta</taxon>
        <taxon>Spermatophyta</taxon>
        <taxon>Magnoliopsida</taxon>
        <taxon>Liliopsida</taxon>
        <taxon>Araceae</taxon>
        <taxon>Aroideae</taxon>
        <taxon>Colocasieae</taxon>
        <taxon>Colocasia</taxon>
    </lineage>
</organism>
<dbReference type="PRINTS" id="PR00368">
    <property type="entry name" value="FADPNR"/>
</dbReference>